<dbReference type="Proteomes" id="UP000321514">
    <property type="component" value="Unassembled WGS sequence"/>
</dbReference>
<evidence type="ECO:0000313" key="3">
    <source>
        <dbReference type="Proteomes" id="UP000183760"/>
    </source>
</evidence>
<dbReference type="STRING" id="1334629.MFUL124B02_35775"/>
<dbReference type="AlphaFoldDB" id="A0A511SWY6"/>
<reference evidence="2 3" key="1">
    <citation type="submission" date="2016-10" db="EMBL/GenBank/DDBJ databases">
        <authorList>
            <person name="Varghese N."/>
            <person name="Submissions S."/>
        </authorList>
    </citation>
    <scope>NUCLEOTIDE SEQUENCE [LARGE SCALE GENOMIC DNA]</scope>
    <source>
        <strain evidence="2 3">DSM 16525</strain>
    </source>
</reference>
<dbReference type="EMBL" id="FOIB01000002">
    <property type="protein sequence ID" value="SET62064.1"/>
    <property type="molecule type" value="Genomic_DNA"/>
</dbReference>
<protein>
    <submittedName>
        <fullName evidence="2">Cytochrome oxidase Cu insertion factor, SCO1/SenC/PrrC family</fullName>
    </submittedName>
</protein>
<reference evidence="1 4" key="2">
    <citation type="submission" date="2019-07" db="EMBL/GenBank/DDBJ databases">
        <title>Whole genome shotgun sequence of Myxococcus fulvus NBRC 100333.</title>
        <authorList>
            <person name="Hosoyama A."/>
            <person name="Uohara A."/>
            <person name="Ohji S."/>
            <person name="Ichikawa N."/>
        </authorList>
    </citation>
    <scope>NUCLEOTIDE SEQUENCE [LARGE SCALE GENOMIC DNA]</scope>
    <source>
        <strain evidence="1 4">NBRC 100333</strain>
    </source>
</reference>
<evidence type="ECO:0000313" key="2">
    <source>
        <dbReference type="EMBL" id="SET62064.1"/>
    </source>
</evidence>
<dbReference type="InterPro" id="IPR036249">
    <property type="entry name" value="Thioredoxin-like_sf"/>
</dbReference>
<dbReference type="EMBL" id="BJXR01000013">
    <property type="protein sequence ID" value="GEN05972.1"/>
    <property type="molecule type" value="Genomic_DNA"/>
</dbReference>
<sequence length="193" mass="21063">MLWFLTLLEWLGILLFVLTCAALVGVVGKTLHEGRPATTHSAVLPDYGPLPAFALRDDAGHPLENRHLRGRVTLLHFLSASDHPPAGLLAVHADLEASGLGVDVLLVTRDEPSEHLPHPLPRGWRRLWRGDALEQAMRAVTRGHPGEDATSLLLLVDPLGSVRGIYTNALTQPETARQVEEDARCLDTCGLQH</sequence>
<evidence type="ECO:0000313" key="4">
    <source>
        <dbReference type="Proteomes" id="UP000321514"/>
    </source>
</evidence>
<dbReference type="Proteomes" id="UP000183760">
    <property type="component" value="Unassembled WGS sequence"/>
</dbReference>
<proteinExistence type="predicted"/>
<accession>A0A511SWY6</accession>
<gene>
    <name evidence="1" type="ORF">MFU01_10090</name>
    <name evidence="2" type="ORF">SAMN05443572_102911</name>
</gene>
<organism evidence="1 4">
    <name type="scientific">Myxococcus fulvus</name>
    <dbReference type="NCBI Taxonomy" id="33"/>
    <lineage>
        <taxon>Bacteria</taxon>
        <taxon>Pseudomonadati</taxon>
        <taxon>Myxococcota</taxon>
        <taxon>Myxococcia</taxon>
        <taxon>Myxococcales</taxon>
        <taxon>Cystobacterineae</taxon>
        <taxon>Myxococcaceae</taxon>
        <taxon>Myxococcus</taxon>
    </lineage>
</organism>
<keyword evidence="3" id="KW-1185">Reference proteome</keyword>
<evidence type="ECO:0000313" key="1">
    <source>
        <dbReference type="EMBL" id="GEN05972.1"/>
    </source>
</evidence>
<dbReference type="SUPFAM" id="SSF52833">
    <property type="entry name" value="Thioredoxin-like"/>
    <property type="match status" value="1"/>
</dbReference>
<name>A0A511SWY6_MYXFU</name>
<comment type="caution">
    <text evidence="1">The sequence shown here is derived from an EMBL/GenBank/DDBJ whole genome shotgun (WGS) entry which is preliminary data.</text>
</comment>